<evidence type="ECO:0000313" key="2">
    <source>
        <dbReference type="Proteomes" id="UP000001634"/>
    </source>
</evidence>
<geneLocation type="plasmid" evidence="1 2">
    <name>lp28-4</name>
</geneLocation>
<sequence>MCKVLYNKCQVIERDSYKEIRKIFVFDLSKVKINFPCLKQVDSVAFLLHGVI</sequence>
<keyword evidence="2" id="KW-1185">Reference proteome</keyword>
<protein>
    <submittedName>
        <fullName evidence="1">Uncharacterized protein</fullName>
    </submittedName>
</protein>
<organism evidence="1 2">
    <name type="scientific">Borrelia bissettiae (strain DSM 17990 / CIP 109136 / DN127)</name>
    <name type="common">Borreliella bissettiae</name>
    <dbReference type="NCBI Taxonomy" id="521010"/>
    <lineage>
        <taxon>Bacteria</taxon>
        <taxon>Pseudomonadati</taxon>
        <taxon>Spirochaetota</taxon>
        <taxon>Spirochaetia</taxon>
        <taxon>Spirochaetales</taxon>
        <taxon>Borreliaceae</taxon>
        <taxon>Borreliella</taxon>
    </lineage>
</organism>
<evidence type="ECO:0000313" key="1">
    <source>
        <dbReference type="EMBL" id="AEL19512.1"/>
    </source>
</evidence>
<dbReference type="Proteomes" id="UP000001634">
    <property type="component" value="Plasmid lp28-4"/>
</dbReference>
<name>G0AP86_BORBD</name>
<dbReference type="HOGENOM" id="CLU_3077356_0_0_12"/>
<dbReference type="AlphaFoldDB" id="G0AP86"/>
<proteinExistence type="predicted"/>
<dbReference type="KEGG" id="bbs:BbiDN127_I0038"/>
<accession>G0AP86</accession>
<reference evidence="1 2" key="2">
    <citation type="journal article" date="2012" name="J. Bacteriol.">
        <title>Whole-Genome Sequences of Borrelia bissettii, Borrelia valaisiana, and Borrelia spielmanii.</title>
        <authorList>
            <person name="Schutzer S.E."/>
            <person name="Fraser-Liggett C.M."/>
            <person name="Qiu W.G."/>
            <person name="Kraiczy P."/>
            <person name="Mongodin E.F."/>
            <person name="Dunn J.J."/>
            <person name="Luft B.J."/>
            <person name="Casjens S.R."/>
        </authorList>
    </citation>
    <scope>NUCLEOTIDE SEQUENCE [LARGE SCALE GENOMIC DNA]</scope>
    <source>
        <strain evidence="1 2">DN127</strain>
    </source>
</reference>
<keyword evidence="1" id="KW-0614">Plasmid</keyword>
<dbReference type="EMBL" id="CP002759">
    <property type="protein sequence ID" value="AEL19512.1"/>
    <property type="molecule type" value="Genomic_DNA"/>
</dbReference>
<reference key="1">
    <citation type="submission" date="2011-06" db="EMBL/GenBank/DDBJ databases">
        <authorList>
            <person name="Mongodin E.F."/>
            <person name="Casjens S.R."/>
            <person name="Fraser-Liggett C.M."/>
            <person name="Qiu W.-G."/>
            <person name="Dunn J.J."/>
            <person name="Luft B.J."/>
            <person name="Schutzer S.E."/>
        </authorList>
    </citation>
    <scope>NUCLEOTIDE SEQUENCE</scope>
    <source>
        <strain>DN127</strain>
    </source>
</reference>
<gene>
    <name evidence="1" type="ordered locus">BbiDN127_I0038</name>
</gene>